<comment type="caution">
    <text evidence="2">The sequence shown here is derived from an EMBL/GenBank/DDBJ whole genome shotgun (WGS) entry which is preliminary data.</text>
</comment>
<name>A0ABW9RKZ7_9BACT</name>
<dbReference type="InterPro" id="IPR016187">
    <property type="entry name" value="CTDL_fold"/>
</dbReference>
<dbReference type="PANTHER" id="PTHR23150:SF19">
    <property type="entry name" value="FORMYLGLYCINE-GENERATING ENZYME"/>
    <property type="match status" value="1"/>
</dbReference>
<proteinExistence type="predicted"/>
<keyword evidence="3" id="KW-1185">Reference proteome</keyword>
<protein>
    <submittedName>
        <fullName evidence="2">Formylglycine-generating enzyme family protein</fullName>
    </submittedName>
</protein>
<dbReference type="Pfam" id="PF03781">
    <property type="entry name" value="FGE-sulfatase"/>
    <property type="match status" value="1"/>
</dbReference>
<sequence>MVYFSGGKITIGSEDGLPNEAPVFQTRVSPFFIDKHPVTVEQFREFVKSTGYKTDAEKFGNSALFNFQIHKYELIDSVNWRYPLGKNASPASDNHPVTHVSWNDARAYASWAGKRLPTEVEWEYAARGGKNSPERYSWGPELADRDGKFFANVWQGTFPYRNTESDGYRFTSPVGEFGITSCGLSDMGGNVWEWCSDTYRLYEGNEQYFKVKDNLKTIRGGSFMCDSLVCHGYRVSARQYTSGETSNFHLGFRCAMDAPK</sequence>
<dbReference type="EMBL" id="SMLW01000401">
    <property type="protein sequence ID" value="MTI24356.1"/>
    <property type="molecule type" value="Genomic_DNA"/>
</dbReference>
<dbReference type="InterPro" id="IPR051043">
    <property type="entry name" value="Sulfatase_Mod_Factor_Kinase"/>
</dbReference>
<dbReference type="SUPFAM" id="SSF56436">
    <property type="entry name" value="C-type lectin-like"/>
    <property type="match status" value="1"/>
</dbReference>
<dbReference type="InterPro" id="IPR042095">
    <property type="entry name" value="SUMF_sf"/>
</dbReference>
<gene>
    <name evidence="2" type="ORF">E1163_05305</name>
</gene>
<accession>A0ABW9RKZ7</accession>
<dbReference type="InterPro" id="IPR005532">
    <property type="entry name" value="SUMF_dom"/>
</dbReference>
<evidence type="ECO:0000313" key="2">
    <source>
        <dbReference type="EMBL" id="MTI24356.1"/>
    </source>
</evidence>
<dbReference type="Gene3D" id="3.90.1580.10">
    <property type="entry name" value="paralog of FGE (formylglycine-generating enzyme)"/>
    <property type="match status" value="1"/>
</dbReference>
<reference evidence="2 3" key="1">
    <citation type="submission" date="2019-02" db="EMBL/GenBank/DDBJ databases">
        <authorList>
            <person name="Goldberg S.R."/>
            <person name="Haltli B.A."/>
            <person name="Correa H."/>
            <person name="Russell K.G."/>
        </authorList>
    </citation>
    <scope>NUCLEOTIDE SEQUENCE [LARGE SCALE GENOMIC DNA]</scope>
    <source>
        <strain evidence="2 3">JCM 16186</strain>
    </source>
</reference>
<dbReference type="PANTHER" id="PTHR23150">
    <property type="entry name" value="SULFATASE MODIFYING FACTOR 1, 2"/>
    <property type="match status" value="1"/>
</dbReference>
<feature type="domain" description="Sulfatase-modifying factor enzyme-like" evidence="1">
    <location>
        <begin position="1"/>
        <end position="255"/>
    </location>
</feature>
<evidence type="ECO:0000259" key="1">
    <source>
        <dbReference type="Pfam" id="PF03781"/>
    </source>
</evidence>
<organism evidence="2 3">
    <name type="scientific">Fulvivirga kasyanovii</name>
    <dbReference type="NCBI Taxonomy" id="396812"/>
    <lineage>
        <taxon>Bacteria</taxon>
        <taxon>Pseudomonadati</taxon>
        <taxon>Bacteroidota</taxon>
        <taxon>Cytophagia</taxon>
        <taxon>Cytophagales</taxon>
        <taxon>Fulvivirgaceae</taxon>
        <taxon>Fulvivirga</taxon>
    </lineage>
</organism>
<dbReference type="Proteomes" id="UP000798808">
    <property type="component" value="Unassembled WGS sequence"/>
</dbReference>
<evidence type="ECO:0000313" key="3">
    <source>
        <dbReference type="Proteomes" id="UP000798808"/>
    </source>
</evidence>